<dbReference type="Proteomes" id="UP000198131">
    <property type="component" value="Unassembled WGS sequence"/>
</dbReference>
<keyword evidence="2" id="KW-1185">Reference proteome</keyword>
<dbReference type="EMBL" id="FYEW01000001">
    <property type="protein sequence ID" value="SNC66166.1"/>
    <property type="molecule type" value="Genomic_DNA"/>
</dbReference>
<evidence type="ECO:0000313" key="2">
    <source>
        <dbReference type="Proteomes" id="UP000198131"/>
    </source>
</evidence>
<protein>
    <submittedName>
        <fullName evidence="1">Uncharacterized protein</fullName>
    </submittedName>
</protein>
<organism evidence="1 2">
    <name type="scientific">Hymenobacter gelipurpurascens</name>
    <dbReference type="NCBI Taxonomy" id="89968"/>
    <lineage>
        <taxon>Bacteria</taxon>
        <taxon>Pseudomonadati</taxon>
        <taxon>Bacteroidota</taxon>
        <taxon>Cytophagia</taxon>
        <taxon>Cytophagales</taxon>
        <taxon>Hymenobacteraceae</taxon>
        <taxon>Hymenobacter</taxon>
    </lineage>
</organism>
<proteinExistence type="predicted"/>
<name>A0A212TK11_9BACT</name>
<reference evidence="2" key="1">
    <citation type="submission" date="2017-06" db="EMBL/GenBank/DDBJ databases">
        <authorList>
            <person name="Varghese N."/>
            <person name="Submissions S."/>
        </authorList>
    </citation>
    <scope>NUCLEOTIDE SEQUENCE [LARGE SCALE GENOMIC DNA]</scope>
    <source>
        <strain evidence="2">DSM 11116</strain>
    </source>
</reference>
<evidence type="ECO:0000313" key="1">
    <source>
        <dbReference type="EMBL" id="SNC66166.1"/>
    </source>
</evidence>
<sequence>MLPAAICYGQQPNIEQVGAAGQANLNALAAGSPAVLPSGPTNEIIGSPYADPRWLPAQLIMKNSVPLAPVPLKYDVFNKRLLMRLVDRPKDSLQLDDRLLLKFILQEPATGTTPARQRPFRRFTEAPIAGQRTQFVEVLHEGKYTLLKHYAKLLRKAPTGAYSNGSRFDELEDKPTYYMRRPDGTLLPVKLTVKQLQATAPELASALKTVPGAKTAKTDAEWSAVLKAIDPKP</sequence>
<gene>
    <name evidence="1" type="ORF">SAMN06265337_1520</name>
</gene>
<accession>A0A212TK11</accession>
<dbReference type="AlphaFoldDB" id="A0A212TK11"/>